<evidence type="ECO:0008006" key="2">
    <source>
        <dbReference type="Google" id="ProtNLM"/>
    </source>
</evidence>
<dbReference type="AlphaFoldDB" id="A0A1W1CXC3"/>
<dbReference type="EMBL" id="FPHI01000049">
    <property type="protein sequence ID" value="SFV70375.1"/>
    <property type="molecule type" value="Genomic_DNA"/>
</dbReference>
<evidence type="ECO:0000313" key="1">
    <source>
        <dbReference type="EMBL" id="SFV70375.1"/>
    </source>
</evidence>
<gene>
    <name evidence="1" type="ORF">MNB_SV-3-794</name>
</gene>
<name>A0A1W1CXC3_9ZZZZ</name>
<proteinExistence type="predicted"/>
<protein>
    <recommendedName>
        <fullName evidence="2">Cytochrome C</fullName>
    </recommendedName>
</protein>
<organism evidence="1">
    <name type="scientific">hydrothermal vent metagenome</name>
    <dbReference type="NCBI Taxonomy" id="652676"/>
    <lineage>
        <taxon>unclassified sequences</taxon>
        <taxon>metagenomes</taxon>
        <taxon>ecological metagenomes</taxon>
    </lineage>
</organism>
<reference evidence="1" key="1">
    <citation type="submission" date="2016-10" db="EMBL/GenBank/DDBJ databases">
        <authorList>
            <person name="de Groot N.N."/>
        </authorList>
    </citation>
    <scope>NUCLEOTIDE SEQUENCE</scope>
</reference>
<accession>A0A1W1CXC3</accession>
<sequence>MKSMAKLMSITLLGMGLFCTSVVADAQKGQMVFLKKLKVSCGFNGVMFAQKHTQDEWEAIKGIGKFKAEILKFCPKAKIEAKYIPDIYDFVYEYAKDSDRV</sequence>